<gene>
    <name evidence="17" type="ORF">DIABBA_LOCUS3924</name>
</gene>
<feature type="compositionally biased region" description="Low complexity" evidence="13">
    <location>
        <begin position="425"/>
        <end position="446"/>
    </location>
</feature>
<keyword evidence="5 14" id="KW-0732">Signal</keyword>
<dbReference type="GO" id="GO:0005576">
    <property type="term" value="C:extracellular region"/>
    <property type="evidence" value="ECO:0007669"/>
    <property type="project" value="InterPro"/>
</dbReference>
<accession>A0A9N9X7B5</accession>
<dbReference type="PANTHER" id="PTHR11177">
    <property type="entry name" value="CHITINASE"/>
    <property type="match status" value="1"/>
</dbReference>
<evidence type="ECO:0000256" key="2">
    <source>
        <dbReference type="ARBA" id="ARBA00009121"/>
    </source>
</evidence>
<evidence type="ECO:0000256" key="11">
    <source>
        <dbReference type="ARBA" id="ARBA00023326"/>
    </source>
</evidence>
<feature type="signal peptide" evidence="14">
    <location>
        <begin position="1"/>
        <end position="21"/>
    </location>
</feature>
<dbReference type="OrthoDB" id="73875at2759"/>
<dbReference type="InterPro" id="IPR029070">
    <property type="entry name" value="Chitinase_insertion_sf"/>
</dbReference>
<evidence type="ECO:0000256" key="1">
    <source>
        <dbReference type="ARBA" id="ARBA00000822"/>
    </source>
</evidence>
<evidence type="ECO:0000259" key="16">
    <source>
        <dbReference type="PROSITE" id="PS51910"/>
    </source>
</evidence>
<evidence type="ECO:0000256" key="6">
    <source>
        <dbReference type="ARBA" id="ARBA00022801"/>
    </source>
</evidence>
<evidence type="ECO:0000256" key="12">
    <source>
        <dbReference type="RuleBase" id="RU000489"/>
    </source>
</evidence>
<dbReference type="EMBL" id="OU898277">
    <property type="protein sequence ID" value="CAG9830200.1"/>
    <property type="molecule type" value="Genomic_DNA"/>
</dbReference>
<keyword evidence="18" id="KW-1185">Reference proteome</keyword>
<evidence type="ECO:0000256" key="5">
    <source>
        <dbReference type="ARBA" id="ARBA00022729"/>
    </source>
</evidence>
<proteinExistence type="inferred from homology"/>
<feature type="domain" description="Chitin-binding type-2" evidence="15">
    <location>
        <begin position="450"/>
        <end position="509"/>
    </location>
</feature>
<dbReference type="SUPFAM" id="SSF51445">
    <property type="entry name" value="(Trans)glycosidases"/>
    <property type="match status" value="1"/>
</dbReference>
<feature type="region of interest" description="Disordered" evidence="13">
    <location>
        <begin position="425"/>
        <end position="448"/>
    </location>
</feature>
<dbReference type="GO" id="GO:0008061">
    <property type="term" value="F:chitin binding"/>
    <property type="evidence" value="ECO:0007669"/>
    <property type="project" value="UniProtKB-KW"/>
</dbReference>
<dbReference type="Gene3D" id="3.20.20.80">
    <property type="entry name" value="Glycosidases"/>
    <property type="match status" value="1"/>
</dbReference>
<dbReference type="GO" id="GO:0008843">
    <property type="term" value="F:endochitinase activity"/>
    <property type="evidence" value="ECO:0007669"/>
    <property type="project" value="UniProtKB-EC"/>
</dbReference>
<dbReference type="InterPro" id="IPR001223">
    <property type="entry name" value="Glyco_hydro18_cat"/>
</dbReference>
<dbReference type="PROSITE" id="PS01095">
    <property type="entry name" value="GH18_1"/>
    <property type="match status" value="1"/>
</dbReference>
<dbReference type="InterPro" id="IPR050314">
    <property type="entry name" value="Glycosyl_Hydrlase_18"/>
</dbReference>
<dbReference type="PROSITE" id="PS51910">
    <property type="entry name" value="GH18_2"/>
    <property type="match status" value="1"/>
</dbReference>
<keyword evidence="9" id="KW-0119">Carbohydrate metabolism</keyword>
<evidence type="ECO:0000256" key="8">
    <source>
        <dbReference type="ARBA" id="ARBA00023157"/>
    </source>
</evidence>
<keyword evidence="6 12" id="KW-0378">Hydrolase</keyword>
<evidence type="ECO:0000313" key="17">
    <source>
        <dbReference type="EMBL" id="CAG9830200.1"/>
    </source>
</evidence>
<organism evidence="17 18">
    <name type="scientific">Diabrotica balteata</name>
    <name type="common">Banded cucumber beetle</name>
    <dbReference type="NCBI Taxonomy" id="107213"/>
    <lineage>
        <taxon>Eukaryota</taxon>
        <taxon>Metazoa</taxon>
        <taxon>Ecdysozoa</taxon>
        <taxon>Arthropoda</taxon>
        <taxon>Hexapoda</taxon>
        <taxon>Insecta</taxon>
        <taxon>Pterygota</taxon>
        <taxon>Neoptera</taxon>
        <taxon>Endopterygota</taxon>
        <taxon>Coleoptera</taxon>
        <taxon>Polyphaga</taxon>
        <taxon>Cucujiformia</taxon>
        <taxon>Chrysomeloidea</taxon>
        <taxon>Chrysomelidae</taxon>
        <taxon>Galerucinae</taxon>
        <taxon>Diabroticina</taxon>
        <taxon>Diabroticites</taxon>
        <taxon>Diabrotica</taxon>
    </lineage>
</organism>
<name>A0A9N9X7B5_DIABA</name>
<dbReference type="SMART" id="SM00636">
    <property type="entry name" value="Glyco_18"/>
    <property type="match status" value="1"/>
</dbReference>
<dbReference type="PANTHER" id="PTHR11177:SF360">
    <property type="entry name" value="CHITINASE 4-RELATED"/>
    <property type="match status" value="1"/>
</dbReference>
<dbReference type="SMART" id="SM00494">
    <property type="entry name" value="ChtBD2"/>
    <property type="match status" value="1"/>
</dbReference>
<sequence>MWGKLVFILVATQLSSEIVSAATSKVVCYHGTWARYRTGKGSYQLTDIDTSLCTHLIYSFIGLSTSGNIVSLDSYLDNDLNNLKKFTALKSSNSNLKTLVAIGGWNEGSTKFSTVAASASLRSTFIQNALQYVQSNNFDGLDFDWEYPAQRGGAAADKENFITLLKETKAVFEANGLLVSAAVAAGASSVALSYDVPQLSQYVDFINVMLYDLHASWDGVLGHNAPLYASSIDTTAASKQLNVDAAVSNWIASGADPQKLILGVPMYGRSFTLANNNNVALGAASTGAGTAGPYTLEAGYLGYNEIVEKQLEGGWTYVWDDEQQVPHMYKDNQWVGFDDPKAVQVKTKYAQDKNLGGVMVWAIETDDFQGLSGVKNPLLRAINEQLGTTSSGSSSSSSSNAASNSASAADSSASAASSSASAAESSASNTNSADASNTANSDSSNTRIQSNGCTKVGYVRDSSDCSKFYYCSADASGSLVGTQFTCSQGLYFDTASNVCNWKALVTDCV</sequence>
<dbReference type="PROSITE" id="PS50940">
    <property type="entry name" value="CHIT_BIND_II"/>
    <property type="match status" value="1"/>
</dbReference>
<evidence type="ECO:0000256" key="14">
    <source>
        <dbReference type="SAM" id="SignalP"/>
    </source>
</evidence>
<dbReference type="Gene3D" id="2.170.140.10">
    <property type="entry name" value="Chitin binding domain"/>
    <property type="match status" value="1"/>
</dbReference>
<comment type="catalytic activity">
    <reaction evidence="1">
        <text>Random endo-hydrolysis of N-acetyl-beta-D-glucosaminide (1-&gt;4)-beta-linkages in chitin and chitodextrins.</text>
        <dbReference type="EC" id="3.2.1.14"/>
    </reaction>
</comment>
<keyword evidence="4" id="KW-0147">Chitin-binding</keyword>
<keyword evidence="7" id="KW-0146">Chitin degradation</keyword>
<dbReference type="GO" id="GO:0000272">
    <property type="term" value="P:polysaccharide catabolic process"/>
    <property type="evidence" value="ECO:0007669"/>
    <property type="project" value="UniProtKB-KW"/>
</dbReference>
<evidence type="ECO:0000256" key="9">
    <source>
        <dbReference type="ARBA" id="ARBA00023277"/>
    </source>
</evidence>
<dbReference type="Pfam" id="PF00704">
    <property type="entry name" value="Glyco_hydro_18"/>
    <property type="match status" value="1"/>
</dbReference>
<dbReference type="InterPro" id="IPR017853">
    <property type="entry name" value="GH"/>
</dbReference>
<dbReference type="SUPFAM" id="SSF54556">
    <property type="entry name" value="Chitinase insertion domain"/>
    <property type="match status" value="1"/>
</dbReference>
<keyword evidence="11" id="KW-0624">Polysaccharide degradation</keyword>
<keyword evidence="8" id="KW-1015">Disulfide bond</keyword>
<dbReference type="Pfam" id="PF01607">
    <property type="entry name" value="CBM_14"/>
    <property type="match status" value="1"/>
</dbReference>
<dbReference type="AlphaFoldDB" id="A0A9N9X7B5"/>
<dbReference type="InterPro" id="IPR002557">
    <property type="entry name" value="Chitin-bd_dom"/>
</dbReference>
<dbReference type="FunFam" id="3.10.50.10:FF:000004">
    <property type="entry name" value="Chitinase 5"/>
    <property type="match status" value="1"/>
</dbReference>
<evidence type="ECO:0000256" key="3">
    <source>
        <dbReference type="ARBA" id="ARBA00012729"/>
    </source>
</evidence>
<evidence type="ECO:0000256" key="7">
    <source>
        <dbReference type="ARBA" id="ARBA00023024"/>
    </source>
</evidence>
<evidence type="ECO:0000256" key="4">
    <source>
        <dbReference type="ARBA" id="ARBA00022669"/>
    </source>
</evidence>
<dbReference type="InterPro" id="IPR011583">
    <property type="entry name" value="Chitinase_II/V-like_cat"/>
</dbReference>
<dbReference type="InterPro" id="IPR036508">
    <property type="entry name" value="Chitin-bd_dom_sf"/>
</dbReference>
<comment type="similarity">
    <text evidence="2">Belongs to the glycosyl hydrolase 18 family. Chitinase class II subfamily.</text>
</comment>
<protein>
    <recommendedName>
        <fullName evidence="3">chitinase</fullName>
        <ecNumber evidence="3">3.2.1.14</ecNumber>
    </recommendedName>
</protein>
<keyword evidence="10 12" id="KW-0326">Glycosidase</keyword>
<dbReference type="InterPro" id="IPR001579">
    <property type="entry name" value="Glyco_hydro_18_chit_AS"/>
</dbReference>
<dbReference type="GO" id="GO:0006032">
    <property type="term" value="P:chitin catabolic process"/>
    <property type="evidence" value="ECO:0007669"/>
    <property type="project" value="UniProtKB-KW"/>
</dbReference>
<dbReference type="Gene3D" id="3.10.50.10">
    <property type="match status" value="1"/>
</dbReference>
<feature type="chain" id="PRO_5040510541" description="chitinase" evidence="14">
    <location>
        <begin position="22"/>
        <end position="509"/>
    </location>
</feature>
<dbReference type="Proteomes" id="UP001153709">
    <property type="component" value="Chromosome 2"/>
</dbReference>
<evidence type="ECO:0000256" key="10">
    <source>
        <dbReference type="ARBA" id="ARBA00023295"/>
    </source>
</evidence>
<evidence type="ECO:0000313" key="18">
    <source>
        <dbReference type="Proteomes" id="UP001153709"/>
    </source>
</evidence>
<feature type="domain" description="GH18" evidence="16">
    <location>
        <begin position="24"/>
        <end position="389"/>
    </location>
</feature>
<dbReference type="SUPFAM" id="SSF57625">
    <property type="entry name" value="Invertebrate chitin-binding proteins"/>
    <property type="match status" value="1"/>
</dbReference>
<evidence type="ECO:0000256" key="13">
    <source>
        <dbReference type="SAM" id="MobiDB-lite"/>
    </source>
</evidence>
<reference evidence="17" key="1">
    <citation type="submission" date="2022-01" db="EMBL/GenBank/DDBJ databases">
        <authorList>
            <person name="King R."/>
        </authorList>
    </citation>
    <scope>NUCLEOTIDE SEQUENCE</scope>
</reference>
<dbReference type="EC" id="3.2.1.14" evidence="3"/>
<evidence type="ECO:0000259" key="15">
    <source>
        <dbReference type="PROSITE" id="PS50940"/>
    </source>
</evidence>
<dbReference type="CDD" id="cd02872">
    <property type="entry name" value="GH18_chitolectin_chitotriosidase"/>
    <property type="match status" value="1"/>
</dbReference>